<organism evidence="1">
    <name type="scientific">Candidatus Kentrum sp. DK</name>
    <dbReference type="NCBI Taxonomy" id="2126562"/>
    <lineage>
        <taxon>Bacteria</taxon>
        <taxon>Pseudomonadati</taxon>
        <taxon>Pseudomonadota</taxon>
        <taxon>Gammaproteobacteria</taxon>
        <taxon>Candidatus Kentrum</taxon>
    </lineage>
</organism>
<dbReference type="InterPro" id="IPR010985">
    <property type="entry name" value="Ribbon_hlx_hlx"/>
</dbReference>
<dbReference type="EMBL" id="CAADEX010000159">
    <property type="protein sequence ID" value="VFJ66041.1"/>
    <property type="molecule type" value="Genomic_DNA"/>
</dbReference>
<dbReference type="GO" id="GO:0006355">
    <property type="term" value="P:regulation of DNA-templated transcription"/>
    <property type="evidence" value="ECO:0007669"/>
    <property type="project" value="InterPro"/>
</dbReference>
<dbReference type="Gene3D" id="1.10.1220.10">
    <property type="entry name" value="Met repressor-like"/>
    <property type="match status" value="1"/>
</dbReference>
<accession>A0A450TFS3</accession>
<dbReference type="SUPFAM" id="SSF47598">
    <property type="entry name" value="Ribbon-helix-helix"/>
    <property type="match status" value="1"/>
</dbReference>
<name>A0A450TFS3_9GAMM</name>
<dbReference type="AlphaFoldDB" id="A0A450TFS3"/>
<gene>
    <name evidence="1" type="ORF">BECKDK2373B_GA0170837_11593</name>
</gene>
<protein>
    <submittedName>
        <fullName evidence="1">Antitoxin ParD1/3/4</fullName>
    </submittedName>
</protein>
<sequence>MDATPETRLSVRLKGPLAAHVDRQIETALYESHSEYIRDLVRRDMLSADEYDVREGIIEGYADIASGRFMDSLSHEQIFQRAVEELREEGYPIREEE</sequence>
<proteinExistence type="predicted"/>
<dbReference type="InterPro" id="IPR013321">
    <property type="entry name" value="Arc_rbn_hlx_hlx"/>
</dbReference>
<evidence type="ECO:0000313" key="1">
    <source>
        <dbReference type="EMBL" id="VFJ66041.1"/>
    </source>
</evidence>
<reference evidence="1" key="1">
    <citation type="submission" date="2019-02" db="EMBL/GenBank/DDBJ databases">
        <authorList>
            <person name="Gruber-Vodicka R. H."/>
            <person name="Seah K. B. B."/>
        </authorList>
    </citation>
    <scope>NUCLEOTIDE SEQUENCE</scope>
    <source>
        <strain evidence="1">BECK_DK47</strain>
    </source>
</reference>